<dbReference type="VEuPathDB" id="AmoebaDB:DICPUDRAFT_99881"/>
<evidence type="ECO:0000256" key="2">
    <source>
        <dbReference type="SAM" id="MobiDB-lite"/>
    </source>
</evidence>
<evidence type="ECO:0000256" key="3">
    <source>
        <dbReference type="SAM" id="SignalP"/>
    </source>
</evidence>
<dbReference type="RefSeq" id="XP_003294188.1">
    <property type="nucleotide sequence ID" value="XM_003294140.1"/>
</dbReference>
<evidence type="ECO:0000259" key="4">
    <source>
        <dbReference type="Pfam" id="PF04562"/>
    </source>
</evidence>
<gene>
    <name evidence="5" type="ORF">DICPUDRAFT_99881</name>
</gene>
<feature type="compositionally biased region" description="Basic and acidic residues" evidence="2">
    <location>
        <begin position="155"/>
        <end position="172"/>
    </location>
</feature>
<feature type="compositionally biased region" description="Basic residues" evidence="2">
    <location>
        <begin position="173"/>
        <end position="184"/>
    </location>
</feature>
<dbReference type="AlphaFoldDB" id="F1A3E3"/>
<organism evidence="5 6">
    <name type="scientific">Dictyostelium purpureum</name>
    <name type="common">Slime mold</name>
    <dbReference type="NCBI Taxonomy" id="5786"/>
    <lineage>
        <taxon>Eukaryota</taxon>
        <taxon>Amoebozoa</taxon>
        <taxon>Evosea</taxon>
        <taxon>Eumycetozoa</taxon>
        <taxon>Dictyostelia</taxon>
        <taxon>Dictyosteliales</taxon>
        <taxon>Dictyosteliaceae</taxon>
        <taxon>Dictyostelium</taxon>
    </lineage>
</organism>
<keyword evidence="1" id="KW-0677">Repeat</keyword>
<evidence type="ECO:0000313" key="5">
    <source>
        <dbReference type="EMBL" id="EGC29290.1"/>
    </source>
</evidence>
<keyword evidence="6" id="KW-1185">Reference proteome</keyword>
<dbReference type="Pfam" id="PF04562">
    <property type="entry name" value="Dicty_spore_N"/>
    <property type="match status" value="2"/>
</dbReference>
<sequence>MIKKPKNYLFILLLSIAISPIFGLDCESLNDSQCKSNSSCHYFPFVSCCGTSKFFCVNKQQSCSSTELTCGKNTKSGEIFEFWTQCKPTKDFVDYHPPNNTCGSLDCESSGLLCKWIEPKCYGTSCCGRYPACVNKDGSEIDVSNNNNKYYYNDADNHDNSKNNHNNGETHKDHKHHPHHKNHQHDKGDNHPHHHKNHHTYHDDIKPNEKTFVEENESFDCETLNNDQEKCQFLYPNCKWLTFQGCCGKQVSICANDLTNHCYDNDLSCVIEDGTNDIYEVWSICKPQKGFKKYNRSNATSCSELNCESKGMTCDWVQSTKCIGTSCCQKSPQCLPLQGSDNNNHNNDENGSRNSNSTNSDSNRNSGSNSSGASSSSSAANSNNRSNSNNSSSGNINSNGSKNSSSSSNSSDSISGSNSKNSSSSDNSNSSDNSKGNSNSSVSNNRSQSSSSASKSSSLKGSSSSSSDSNNSSDSKSSSSESKGSSSSSSPAKSAPPSPPRPASFASLQNNQVNQLRDEDGNFDALKNDNFEMFEEEDLWNDMDWYRKPDQLKNVVDEEEQFKITRKDN</sequence>
<reference evidence="6" key="1">
    <citation type="journal article" date="2011" name="Genome Biol.">
        <title>Comparative genomics of the social amoebae Dictyostelium discoideum and Dictyostelium purpureum.</title>
        <authorList>
            <consortium name="US DOE Joint Genome Institute (JGI-PGF)"/>
            <person name="Sucgang R."/>
            <person name="Kuo A."/>
            <person name="Tian X."/>
            <person name="Salerno W."/>
            <person name="Parikh A."/>
            <person name="Feasley C.L."/>
            <person name="Dalin E."/>
            <person name="Tu H."/>
            <person name="Huang E."/>
            <person name="Barry K."/>
            <person name="Lindquist E."/>
            <person name="Shapiro H."/>
            <person name="Bruce D."/>
            <person name="Schmutz J."/>
            <person name="Salamov A."/>
            <person name="Fey P."/>
            <person name="Gaudet P."/>
            <person name="Anjard C."/>
            <person name="Babu M.M."/>
            <person name="Basu S."/>
            <person name="Bushmanova Y."/>
            <person name="van der Wel H."/>
            <person name="Katoh-Kurasawa M."/>
            <person name="Dinh C."/>
            <person name="Coutinho P.M."/>
            <person name="Saito T."/>
            <person name="Elias M."/>
            <person name="Schaap P."/>
            <person name="Kay R.R."/>
            <person name="Henrissat B."/>
            <person name="Eichinger L."/>
            <person name="Rivero F."/>
            <person name="Putnam N.H."/>
            <person name="West C.M."/>
            <person name="Loomis W.F."/>
            <person name="Chisholm R.L."/>
            <person name="Shaulsky G."/>
            <person name="Strassmann J.E."/>
            <person name="Queller D.C."/>
            <person name="Kuspa A."/>
            <person name="Grigoriev I.V."/>
        </authorList>
    </citation>
    <scope>NUCLEOTIDE SEQUENCE [LARGE SCALE GENOMIC DNA]</scope>
    <source>
        <strain evidence="6">QSDP1</strain>
    </source>
</reference>
<dbReference type="OrthoDB" id="21322at2759"/>
<dbReference type="GeneID" id="10506185"/>
<feature type="signal peptide" evidence="3">
    <location>
        <begin position="1"/>
        <end position="23"/>
    </location>
</feature>
<evidence type="ECO:0000313" key="6">
    <source>
        <dbReference type="Proteomes" id="UP000001064"/>
    </source>
</evidence>
<feature type="region of interest" description="Disordered" evidence="2">
    <location>
        <begin position="152"/>
        <end position="204"/>
    </location>
</feature>
<protein>
    <recommendedName>
        <fullName evidence="4">DSCP-N domain-containing protein</fullName>
    </recommendedName>
</protein>
<feature type="domain" description="DSCP-N" evidence="4">
    <location>
        <begin position="25"/>
        <end position="134"/>
    </location>
</feature>
<feature type="domain" description="DSCP-N" evidence="4">
    <location>
        <begin position="220"/>
        <end position="335"/>
    </location>
</feature>
<dbReference type="EMBL" id="GL871454">
    <property type="protein sequence ID" value="EGC29290.1"/>
    <property type="molecule type" value="Genomic_DNA"/>
</dbReference>
<feature type="compositionally biased region" description="Low complexity" evidence="2">
    <location>
        <begin position="352"/>
        <end position="493"/>
    </location>
</feature>
<feature type="region of interest" description="Disordered" evidence="2">
    <location>
        <begin position="339"/>
        <end position="506"/>
    </location>
</feature>
<keyword evidence="3" id="KW-0732">Signal</keyword>
<evidence type="ECO:0000256" key="1">
    <source>
        <dbReference type="ARBA" id="ARBA00022737"/>
    </source>
</evidence>
<name>F1A3E3_DICPU</name>
<dbReference type="InParanoid" id="F1A3E3"/>
<dbReference type="eggNOG" id="ENOG502REGW">
    <property type="taxonomic scope" value="Eukaryota"/>
</dbReference>
<proteinExistence type="predicted"/>
<dbReference type="InterPro" id="IPR007643">
    <property type="entry name" value="Dict_spore_N"/>
</dbReference>
<feature type="chain" id="PRO_5003265606" description="DSCP-N domain-containing protein" evidence="3">
    <location>
        <begin position="24"/>
        <end position="569"/>
    </location>
</feature>
<dbReference type="KEGG" id="dpp:DICPUDRAFT_99881"/>
<dbReference type="STRING" id="5786.F1A3E3"/>
<dbReference type="Proteomes" id="UP000001064">
    <property type="component" value="Unassembled WGS sequence"/>
</dbReference>
<accession>F1A3E3</accession>